<dbReference type="PANTHER" id="PTHR10357:SF213">
    <property type="entry name" value="ALPHA AMYLASE CATALYTIC REGION"/>
    <property type="match status" value="1"/>
</dbReference>
<keyword evidence="3" id="KW-1185">Reference proteome</keyword>
<evidence type="ECO:0000259" key="1">
    <source>
        <dbReference type="SMART" id="SM00642"/>
    </source>
</evidence>
<evidence type="ECO:0000313" key="2">
    <source>
        <dbReference type="EMBL" id="ROU01099.1"/>
    </source>
</evidence>
<accession>A0A3N2R0U1</accession>
<dbReference type="InterPro" id="IPR044077">
    <property type="entry name" value="Amylosucrase"/>
</dbReference>
<dbReference type="Gene3D" id="2.60.40.1180">
    <property type="entry name" value="Golgi alpha-mannosidase II"/>
    <property type="match status" value="1"/>
</dbReference>
<dbReference type="SMART" id="SM00642">
    <property type="entry name" value="Aamy"/>
    <property type="match status" value="1"/>
</dbReference>
<dbReference type="GO" id="GO:0047669">
    <property type="term" value="F:amylosucrase activity"/>
    <property type="evidence" value="ECO:0007669"/>
    <property type="project" value="InterPro"/>
</dbReference>
<dbReference type="InterPro" id="IPR013780">
    <property type="entry name" value="Glyco_hydro_b"/>
</dbReference>
<sequence>MSQSPRPGRSAVTESALFDMRWQRGQRDLTDALRRLYPEAMAAGFMDRLRALLETRRAERPADLRRLDLQRDLDPDWFLSEKMVGYVFYVDRFAGRLKDVAKHIPYLTDLGVTYAHMMPLLKPRPGENDGGYAVMDYREIDPRLGTMADFRKLAARFRAAGISPCIDLVLNHTAKEHPWAEAARSGDPHYRRYYRIFPSPEEPQAFERTLLEVFPDQAPGNFTHYEGLGWVWTTFNEYQWDLNWENPEVFLAILDTILHLANQGVEVFRLDAVAFMWKRMGTNCQNLPEVHDILQALVQATRIVAPAVIHKAEAIVAPRDLVPYLGAGRHAGREAHLAYHNSLMVQYWSALASRDTRLMTHVLSRHFPRTIRRAQFATYLRCHDDIGWAVTEEDAEAVGGMTGPGHRGFLADFYAGRFPGSFARGADFQVNEETGDKRTNGTLASLAGLEDALERDDWEAGNLAIERILMGHALIASFGGMPLIYMGDELGLTNDTRFLDDPEKAQDGRWMQRPAMDWAAIRALGDGSPASRIHKGVLAILAARKATPELAGDVPTEVIDTGARGLFAFHRHADTGRLTAVFNFTETPLSVPGHLLDLAPGQPLADRLTGAPVPWEHDDTIRLAPYGRLWLGSAL</sequence>
<dbReference type="Pfam" id="PF00128">
    <property type="entry name" value="Alpha-amylase"/>
    <property type="match status" value="1"/>
</dbReference>
<gene>
    <name evidence="2" type="ORF">EAT49_11275</name>
</gene>
<protein>
    <submittedName>
        <fullName evidence="2">DUF3459 domain-containing protein</fullName>
    </submittedName>
</protein>
<feature type="domain" description="Glycosyl hydrolase family 13 catalytic" evidence="1">
    <location>
        <begin position="89"/>
        <end position="522"/>
    </location>
</feature>
<dbReference type="Gene3D" id="3.90.400.10">
    <property type="entry name" value="Oligo-1,6-glucosidase, Domain 2"/>
    <property type="match status" value="1"/>
</dbReference>
<comment type="caution">
    <text evidence="2">The sequence shown here is derived from an EMBL/GenBank/DDBJ whole genome shotgun (WGS) entry which is preliminary data.</text>
</comment>
<dbReference type="InterPro" id="IPR017853">
    <property type="entry name" value="GH"/>
</dbReference>
<dbReference type="Gene3D" id="3.20.20.80">
    <property type="entry name" value="Glycosidases"/>
    <property type="match status" value="1"/>
</dbReference>
<dbReference type="Pfam" id="PF22582">
    <property type="entry name" value="Amylosucrase_C-like"/>
    <property type="match status" value="1"/>
</dbReference>
<organism evidence="2 3">
    <name type="scientific">Histidinibacterium lentulum</name>
    <dbReference type="NCBI Taxonomy" id="2480588"/>
    <lineage>
        <taxon>Bacteria</taxon>
        <taxon>Pseudomonadati</taxon>
        <taxon>Pseudomonadota</taxon>
        <taxon>Alphaproteobacteria</taxon>
        <taxon>Rhodobacterales</taxon>
        <taxon>Paracoccaceae</taxon>
        <taxon>Histidinibacterium</taxon>
    </lineage>
</organism>
<dbReference type="RefSeq" id="WP_123642427.1">
    <property type="nucleotide sequence ID" value="NZ_ML119085.1"/>
</dbReference>
<dbReference type="SUPFAM" id="SSF51445">
    <property type="entry name" value="(Trans)glycosidases"/>
    <property type="match status" value="1"/>
</dbReference>
<dbReference type="OrthoDB" id="9805159at2"/>
<dbReference type="Proteomes" id="UP000268016">
    <property type="component" value="Unassembled WGS sequence"/>
</dbReference>
<evidence type="ECO:0000313" key="3">
    <source>
        <dbReference type="Proteomes" id="UP000268016"/>
    </source>
</evidence>
<dbReference type="AlphaFoldDB" id="A0A3N2R0U1"/>
<name>A0A3N2R0U1_9RHOB</name>
<dbReference type="CDD" id="cd11324">
    <property type="entry name" value="AmyAc_Amylosucrase"/>
    <property type="match status" value="1"/>
</dbReference>
<reference evidence="2 3" key="1">
    <citation type="submission" date="2018-10" db="EMBL/GenBank/DDBJ databases">
        <title>Histidinibacterium lentulum gen. nov., sp. nov., a marine bacterium from the culture broth of Picochlorum sp. 122.</title>
        <authorList>
            <person name="Wang G."/>
        </authorList>
    </citation>
    <scope>NUCLEOTIDE SEQUENCE [LARGE SCALE GENOMIC DNA]</scope>
    <source>
        <strain evidence="2 3">B17</strain>
    </source>
</reference>
<dbReference type="InterPro" id="IPR045857">
    <property type="entry name" value="O16G_dom_2"/>
</dbReference>
<proteinExistence type="predicted"/>
<dbReference type="Gene3D" id="1.10.1740.10">
    <property type="match status" value="1"/>
</dbReference>
<dbReference type="GO" id="GO:0005975">
    <property type="term" value="P:carbohydrate metabolic process"/>
    <property type="evidence" value="ECO:0007669"/>
    <property type="project" value="InterPro"/>
</dbReference>
<dbReference type="InterPro" id="IPR055218">
    <property type="entry name" value="Amylosucrase_C"/>
</dbReference>
<dbReference type="PANTHER" id="PTHR10357">
    <property type="entry name" value="ALPHA-AMYLASE FAMILY MEMBER"/>
    <property type="match status" value="1"/>
</dbReference>
<dbReference type="InterPro" id="IPR006047">
    <property type="entry name" value="GH13_cat_dom"/>
</dbReference>
<dbReference type="SUPFAM" id="SSF51011">
    <property type="entry name" value="Glycosyl hydrolase domain"/>
    <property type="match status" value="1"/>
</dbReference>
<dbReference type="EMBL" id="RDRB01000005">
    <property type="protein sequence ID" value="ROU01099.1"/>
    <property type="molecule type" value="Genomic_DNA"/>
</dbReference>